<organism evidence="4">
    <name type="scientific">Gongylonema pulchrum</name>
    <dbReference type="NCBI Taxonomy" id="637853"/>
    <lineage>
        <taxon>Eukaryota</taxon>
        <taxon>Metazoa</taxon>
        <taxon>Ecdysozoa</taxon>
        <taxon>Nematoda</taxon>
        <taxon>Chromadorea</taxon>
        <taxon>Rhabditida</taxon>
        <taxon>Spirurina</taxon>
        <taxon>Spiruromorpha</taxon>
        <taxon>Spiruroidea</taxon>
        <taxon>Gongylonematidae</taxon>
        <taxon>Gongylonema</taxon>
    </lineage>
</organism>
<dbReference type="WBParaSite" id="GPUH_0002407501-mRNA-1">
    <property type="protein sequence ID" value="GPUH_0002407501-mRNA-1"/>
    <property type="gene ID" value="GPUH_0002407501"/>
</dbReference>
<gene>
    <name evidence="2" type="ORF">GPUH_LOCUS24046</name>
</gene>
<evidence type="ECO:0000313" key="2">
    <source>
        <dbReference type="EMBL" id="VDN42317.1"/>
    </source>
</evidence>
<sequence>MADEDGLNRLEGTSGGRGGLIIRKKKSDDDDKRFKHPGKSLLGLDVPNTPSRSAWEEEDTGRTSKVHTSSWDTPLSSTHSDDAGASTTRSISSIWRSERKHERRRNEKRRHREDTVRSVKEEGDMIPEFRDDFERAEWEREQQKLDREWYDNDQGYDEENNPFAQVSLFFFSKQRQKKFFISFFFFSKQRQKKFLFKKSTSFSRERCQFF</sequence>
<keyword evidence="3" id="KW-1185">Reference proteome</keyword>
<accession>A0A183ESV4</accession>
<dbReference type="Proteomes" id="UP000271098">
    <property type="component" value="Unassembled WGS sequence"/>
</dbReference>
<evidence type="ECO:0000313" key="3">
    <source>
        <dbReference type="Proteomes" id="UP000271098"/>
    </source>
</evidence>
<dbReference type="OrthoDB" id="5973952at2759"/>
<feature type="compositionally biased region" description="Basic residues" evidence="1">
    <location>
        <begin position="101"/>
        <end position="111"/>
    </location>
</feature>
<dbReference type="EMBL" id="UYRT01099880">
    <property type="protein sequence ID" value="VDN42317.1"/>
    <property type="molecule type" value="Genomic_DNA"/>
</dbReference>
<protein>
    <submittedName>
        <fullName evidence="2 4">Uncharacterized protein</fullName>
    </submittedName>
</protein>
<reference evidence="2 3" key="2">
    <citation type="submission" date="2018-11" db="EMBL/GenBank/DDBJ databases">
        <authorList>
            <consortium name="Pathogen Informatics"/>
        </authorList>
    </citation>
    <scope>NUCLEOTIDE SEQUENCE [LARGE SCALE GENOMIC DNA]</scope>
</reference>
<reference evidence="4" key="1">
    <citation type="submission" date="2016-06" db="UniProtKB">
        <authorList>
            <consortium name="WormBaseParasite"/>
        </authorList>
    </citation>
    <scope>IDENTIFICATION</scope>
</reference>
<evidence type="ECO:0000313" key="4">
    <source>
        <dbReference type="WBParaSite" id="GPUH_0002407501-mRNA-1"/>
    </source>
</evidence>
<feature type="region of interest" description="Disordered" evidence="1">
    <location>
        <begin position="1"/>
        <end position="120"/>
    </location>
</feature>
<evidence type="ECO:0000256" key="1">
    <source>
        <dbReference type="SAM" id="MobiDB-lite"/>
    </source>
</evidence>
<dbReference type="AlphaFoldDB" id="A0A183ESV4"/>
<feature type="compositionally biased region" description="Polar residues" evidence="1">
    <location>
        <begin position="66"/>
        <end position="78"/>
    </location>
</feature>
<name>A0A183ESV4_9BILA</name>
<proteinExistence type="predicted"/>
<feature type="compositionally biased region" description="Low complexity" evidence="1">
    <location>
        <begin position="86"/>
        <end position="95"/>
    </location>
</feature>